<keyword evidence="2 5" id="KW-0812">Transmembrane</keyword>
<organism evidence="6 9">
    <name type="scientific">Adineta steineri</name>
    <dbReference type="NCBI Taxonomy" id="433720"/>
    <lineage>
        <taxon>Eukaryota</taxon>
        <taxon>Metazoa</taxon>
        <taxon>Spiralia</taxon>
        <taxon>Gnathifera</taxon>
        <taxon>Rotifera</taxon>
        <taxon>Eurotatoria</taxon>
        <taxon>Bdelloidea</taxon>
        <taxon>Adinetida</taxon>
        <taxon>Adinetidae</taxon>
        <taxon>Adineta</taxon>
    </lineage>
</organism>
<gene>
    <name evidence="6" type="ORF">BJG266_LOCUS16859</name>
    <name evidence="7" type="ORF">QVE165_LOCUS29387</name>
</gene>
<feature type="transmembrane region" description="Helical" evidence="5">
    <location>
        <begin position="59"/>
        <end position="80"/>
    </location>
</feature>
<dbReference type="Proteomes" id="UP000663832">
    <property type="component" value="Unassembled WGS sequence"/>
</dbReference>
<evidence type="ECO:0000313" key="7">
    <source>
        <dbReference type="EMBL" id="CAF1267211.1"/>
    </source>
</evidence>
<evidence type="ECO:0000256" key="1">
    <source>
        <dbReference type="ARBA" id="ARBA00004141"/>
    </source>
</evidence>
<dbReference type="SUPFAM" id="SSF52540">
    <property type="entry name" value="P-loop containing nucleoside triphosphate hydrolases"/>
    <property type="match status" value="1"/>
</dbReference>
<keyword evidence="8" id="KW-1185">Reference proteome</keyword>
<dbReference type="GO" id="GO:0005524">
    <property type="term" value="F:ATP binding"/>
    <property type="evidence" value="ECO:0007669"/>
    <property type="project" value="InterPro"/>
</dbReference>
<dbReference type="Proteomes" id="UP000663877">
    <property type="component" value="Unassembled WGS sequence"/>
</dbReference>
<dbReference type="InterPro" id="IPR036640">
    <property type="entry name" value="ABC1_TM_sf"/>
</dbReference>
<keyword evidence="4 5" id="KW-0472">Membrane</keyword>
<dbReference type="PANTHER" id="PTHR24222">
    <property type="entry name" value="ABC TRANSPORTER B FAMILY"/>
    <property type="match status" value="1"/>
</dbReference>
<sequence length="193" mass="21153">MSEVTTSLTSMELKADREASAVAEEVLSSICILFIIKLEKNYLFKKKGYWYGPKIIQHGEYNIGTVMIVFIIILVSVFNFGQASPHLQALAQARSAASFVWNMIDEPSTINNNFDKGIKKSDLIGETVASVGSSGSATSALDNESETIVQEALDRASQDRTTIVIGHRLSTIQNANKIIAMQKGEIIEEGNHE</sequence>
<comment type="subcellular location">
    <subcellularLocation>
        <location evidence="1">Membrane</location>
        <topology evidence="1">Multi-pass membrane protein</topology>
    </subcellularLocation>
</comment>
<evidence type="ECO:0000256" key="3">
    <source>
        <dbReference type="ARBA" id="ARBA00022989"/>
    </source>
</evidence>
<feature type="transmembrane region" description="Helical" evidence="5">
    <location>
        <begin position="20"/>
        <end position="38"/>
    </location>
</feature>
<evidence type="ECO:0000256" key="4">
    <source>
        <dbReference type="ARBA" id="ARBA00023136"/>
    </source>
</evidence>
<dbReference type="Gene3D" id="1.20.1560.10">
    <property type="entry name" value="ABC transporter type 1, transmembrane domain"/>
    <property type="match status" value="1"/>
</dbReference>
<evidence type="ECO:0000256" key="2">
    <source>
        <dbReference type="ARBA" id="ARBA00022692"/>
    </source>
</evidence>
<dbReference type="InterPro" id="IPR027417">
    <property type="entry name" value="P-loop_NTPase"/>
</dbReference>
<name>A0A814I1N5_9BILA</name>
<protein>
    <submittedName>
        <fullName evidence="6">Uncharacterized protein</fullName>
    </submittedName>
</protein>
<dbReference type="Gene3D" id="3.40.50.300">
    <property type="entry name" value="P-loop containing nucleotide triphosphate hydrolases"/>
    <property type="match status" value="1"/>
</dbReference>
<dbReference type="PANTHER" id="PTHR24222:SF76">
    <property type="entry name" value="MYCOBACTIN IMPORT ATP-BINDING_PERMEASE PROTEIN IRTB"/>
    <property type="match status" value="1"/>
</dbReference>
<evidence type="ECO:0000313" key="8">
    <source>
        <dbReference type="Proteomes" id="UP000663832"/>
    </source>
</evidence>
<evidence type="ECO:0000256" key="5">
    <source>
        <dbReference type="SAM" id="Phobius"/>
    </source>
</evidence>
<dbReference type="SUPFAM" id="SSF90123">
    <property type="entry name" value="ABC transporter transmembrane region"/>
    <property type="match status" value="1"/>
</dbReference>
<evidence type="ECO:0000313" key="6">
    <source>
        <dbReference type="EMBL" id="CAF1018343.1"/>
    </source>
</evidence>
<comment type="caution">
    <text evidence="6">The sequence shown here is derived from an EMBL/GenBank/DDBJ whole genome shotgun (WGS) entry which is preliminary data.</text>
</comment>
<proteinExistence type="predicted"/>
<keyword evidence="3 5" id="KW-1133">Transmembrane helix</keyword>
<dbReference type="GO" id="GO:0005886">
    <property type="term" value="C:plasma membrane"/>
    <property type="evidence" value="ECO:0007669"/>
    <property type="project" value="TreeGrafter"/>
</dbReference>
<evidence type="ECO:0000313" key="9">
    <source>
        <dbReference type="Proteomes" id="UP000663877"/>
    </source>
</evidence>
<dbReference type="GO" id="GO:0042626">
    <property type="term" value="F:ATPase-coupled transmembrane transporter activity"/>
    <property type="evidence" value="ECO:0007669"/>
    <property type="project" value="TreeGrafter"/>
</dbReference>
<reference evidence="6" key="1">
    <citation type="submission" date="2021-02" db="EMBL/GenBank/DDBJ databases">
        <authorList>
            <person name="Nowell W R."/>
        </authorList>
    </citation>
    <scope>NUCLEOTIDE SEQUENCE</scope>
</reference>
<dbReference type="AlphaFoldDB" id="A0A814I1N5"/>
<dbReference type="EMBL" id="CAJNOI010000079">
    <property type="protein sequence ID" value="CAF1018343.1"/>
    <property type="molecule type" value="Genomic_DNA"/>
</dbReference>
<dbReference type="EMBL" id="CAJNOM010000235">
    <property type="protein sequence ID" value="CAF1267211.1"/>
    <property type="molecule type" value="Genomic_DNA"/>
</dbReference>
<accession>A0A814I1N5</accession>
<dbReference type="OrthoDB" id="6500128at2759"/>
<dbReference type="InterPro" id="IPR039421">
    <property type="entry name" value="Type_1_exporter"/>
</dbReference>